<name>A0AAU7VWD5_9MICO</name>
<gene>
    <name evidence="1" type="ORF">ABS642_00895</name>
</gene>
<evidence type="ECO:0000313" key="1">
    <source>
        <dbReference type="EMBL" id="XBX78678.1"/>
    </source>
</evidence>
<reference evidence="1" key="1">
    <citation type="submission" date="2024-06" db="EMBL/GenBank/DDBJ databases">
        <title>Draft genome sequence of Microbacterium sp. strain A8/3-1, isolated from Oxytropis tragacanthoides Fisch. ex DC. Root nodules in the Altai region of Russia.</title>
        <authorList>
            <person name="Sazanova A."/>
            <person name="Guro P."/>
            <person name="Kuznetsova I."/>
            <person name="Belimov A."/>
            <person name="Safronova V."/>
        </authorList>
    </citation>
    <scope>NUCLEOTIDE SEQUENCE</scope>
    <source>
        <strain evidence="1">A8/3-1</strain>
    </source>
</reference>
<dbReference type="RefSeq" id="WP_350351904.1">
    <property type="nucleotide sequence ID" value="NZ_CP158357.1"/>
</dbReference>
<dbReference type="EMBL" id="CP158357">
    <property type="protein sequence ID" value="XBX78678.1"/>
    <property type="molecule type" value="Genomic_DNA"/>
</dbReference>
<organism evidence="1">
    <name type="scientific">Microbacterium sp. A8/3-1</name>
    <dbReference type="NCBI Taxonomy" id="3160749"/>
    <lineage>
        <taxon>Bacteria</taxon>
        <taxon>Bacillati</taxon>
        <taxon>Actinomycetota</taxon>
        <taxon>Actinomycetes</taxon>
        <taxon>Micrococcales</taxon>
        <taxon>Microbacteriaceae</taxon>
        <taxon>Microbacterium</taxon>
    </lineage>
</organism>
<sequence>MTLRSELPRLFHFTCDHGAIGIRESGMIQINRPPLPGAPAVLWLTDLEVPNRDGLGLTSRILSCDRTSHRFEVTRPHGVLHWNDAKREHFPRAQIEALEATPGAMPMHWYVSGLPQEVIL</sequence>
<dbReference type="AlphaFoldDB" id="A0AAU7VWD5"/>
<accession>A0AAU7VWD5</accession>
<proteinExistence type="predicted"/>
<protein>
    <submittedName>
        <fullName evidence="1">Uncharacterized protein</fullName>
    </submittedName>
</protein>